<name>A5TRZ6_FUSNP</name>
<feature type="chain" id="PRO_5002687464" description="Transporter" evidence="2">
    <location>
        <begin position="25"/>
        <end position="374"/>
    </location>
</feature>
<dbReference type="HOGENOM" id="CLU_028166_4_0_0"/>
<dbReference type="Proteomes" id="UP000001921">
    <property type="component" value="Chromosome"/>
</dbReference>
<keyword evidence="1" id="KW-0472">Membrane</keyword>
<feature type="transmembrane region" description="Helical" evidence="1">
    <location>
        <begin position="202"/>
        <end position="222"/>
    </location>
</feature>
<dbReference type="PANTHER" id="PTHR41771">
    <property type="entry name" value="MEMBRANE PROTEIN-RELATED"/>
    <property type="match status" value="1"/>
</dbReference>
<dbReference type="EMBL" id="CM000440">
    <property type="protein sequence ID" value="EDK87671.1"/>
    <property type="molecule type" value="Genomic_DNA"/>
</dbReference>
<organism evidence="3">
    <name type="scientific">Fusobacterium polymorphum ATCC 10953</name>
    <dbReference type="NCBI Taxonomy" id="393480"/>
    <lineage>
        <taxon>Bacteria</taxon>
        <taxon>Fusobacteriati</taxon>
        <taxon>Fusobacteriota</taxon>
        <taxon>Fusobacteriia</taxon>
        <taxon>Fusobacteriales</taxon>
        <taxon>Fusobacteriaceae</taxon>
        <taxon>Fusobacterium</taxon>
    </lineage>
</organism>
<dbReference type="AlphaFoldDB" id="A5TRZ6"/>
<dbReference type="PANTHER" id="PTHR41771:SF1">
    <property type="entry name" value="MEMBRANE PROTEIN"/>
    <property type="match status" value="1"/>
</dbReference>
<evidence type="ECO:0008006" key="4">
    <source>
        <dbReference type="Google" id="ProtNLM"/>
    </source>
</evidence>
<sequence length="374" mass="41654">MRVKIMKKFFVFIIFLLCSVITFPDEVATNKSETKEEYLSGKIVALVSEENSDEEGVAKLQKFNVKLLEGTDKGEVVEIDLPIYKDDEYNINAKVGDRVVVYKTFDNYGSDEMQLQYYISDVDKRIELYIMGIGFIVLVLLIARKNGLKALFALIVTIAFIIKIFIPAIYNGYSPIFFAIITTIFSSLVTIYFTVGMNKKFVVALLGVTSGVLIAGILSYIFTYRMRLNGFLDSDLLASAYLLKNVKIKELIPAGVIIGSLGAVMDVAVSITSSINELHETDPNMSKKSMFKSAINIGNDIIGTMINTLILAYIASSIFTLLLIYIQANEYPLIRILNFQDIAVEIMRSICGSIGILIAVPLTAYIGTLIYKKK</sequence>
<reference evidence="3" key="1">
    <citation type="submission" date="2006-07" db="EMBL/GenBank/DDBJ databases">
        <authorList>
            <person name="Qin X."/>
            <person name="Weinstock G.M."/>
        </authorList>
    </citation>
    <scope>NUCLEOTIDE SEQUENCE [LARGE SCALE GENOMIC DNA]</scope>
    <source>
        <strain evidence="3">ATCC 10953</strain>
    </source>
</reference>
<dbReference type="Pfam" id="PF07907">
    <property type="entry name" value="YibE_F"/>
    <property type="match status" value="1"/>
</dbReference>
<evidence type="ECO:0000256" key="2">
    <source>
        <dbReference type="SAM" id="SignalP"/>
    </source>
</evidence>
<dbReference type="InterPro" id="IPR012507">
    <property type="entry name" value="YibE_F"/>
</dbReference>
<accession>A5TRZ6</accession>
<keyword evidence="1" id="KW-1133">Transmembrane helix</keyword>
<protein>
    <recommendedName>
        <fullName evidence="4">Transporter</fullName>
    </recommendedName>
</protein>
<evidence type="ECO:0000256" key="1">
    <source>
        <dbReference type="SAM" id="Phobius"/>
    </source>
</evidence>
<feature type="transmembrane region" description="Helical" evidence="1">
    <location>
        <begin position="346"/>
        <end position="371"/>
    </location>
</feature>
<keyword evidence="1" id="KW-0812">Transmembrane</keyword>
<gene>
    <name evidence="3" type="ORF">FNP_2281</name>
</gene>
<feature type="transmembrane region" description="Helical" evidence="1">
    <location>
        <begin position="297"/>
        <end position="326"/>
    </location>
</feature>
<evidence type="ECO:0000313" key="3">
    <source>
        <dbReference type="EMBL" id="EDK87671.1"/>
    </source>
</evidence>
<feature type="signal peptide" evidence="2">
    <location>
        <begin position="1"/>
        <end position="24"/>
    </location>
</feature>
<feature type="transmembrane region" description="Helical" evidence="1">
    <location>
        <begin position="126"/>
        <end position="143"/>
    </location>
</feature>
<keyword evidence="2" id="KW-0732">Signal</keyword>
<proteinExistence type="predicted"/>
<dbReference type="eggNOG" id="COG5438">
    <property type="taxonomic scope" value="Bacteria"/>
</dbReference>
<reference evidence="3" key="2">
    <citation type="submission" date="2007-05" db="EMBL/GenBank/DDBJ databases">
        <title>Genome sequence of Fusobacterium nucleatum subspecies polymorphum - a genetically tractable Fusobacterium.</title>
        <authorList>
            <person name="Karpathy S.E."/>
            <person name="Xiang Q."/>
            <person name="Gioia J."/>
            <person name="Jiang H."/>
            <person name="Liu Y."/>
            <person name="Petrosino J.F."/>
            <person name="Yerrapragada S."/>
            <person name="Fox G.E."/>
            <person name="Kinder Haake S."/>
            <person name="Weinstock G.M."/>
            <person name="Highlander S.K."/>
        </authorList>
    </citation>
    <scope>NUCLEOTIDE SEQUENCE [LARGE SCALE GENOMIC DNA]</scope>
    <source>
        <strain evidence="3">ATCC 10953</strain>
    </source>
</reference>
<feature type="transmembrane region" description="Helical" evidence="1">
    <location>
        <begin position="150"/>
        <end position="170"/>
    </location>
</feature>
<feature type="transmembrane region" description="Helical" evidence="1">
    <location>
        <begin position="176"/>
        <end position="195"/>
    </location>
</feature>